<dbReference type="InterPro" id="IPR001789">
    <property type="entry name" value="Sig_transdc_resp-reg_receiver"/>
</dbReference>
<comment type="caution">
    <text evidence="3">The sequence shown here is derived from an EMBL/GenBank/DDBJ whole genome shotgun (WGS) entry which is preliminary data.</text>
</comment>
<dbReference type="Proteomes" id="UP001442494">
    <property type="component" value="Unassembled WGS sequence"/>
</dbReference>
<keyword evidence="4" id="KW-1185">Reference proteome</keyword>
<feature type="domain" description="Response regulatory" evidence="2">
    <location>
        <begin position="2"/>
        <end position="127"/>
    </location>
</feature>
<dbReference type="PANTHER" id="PTHR44520:SF2">
    <property type="entry name" value="RESPONSE REGULATOR RCP1"/>
    <property type="match status" value="1"/>
</dbReference>
<sequence>MEILLVEDNEGDIRLTKEAFRESMVWNHMNVVRDGAEALAFLRREGKYTDAIRPGIILLDLNLPKRSGIEVLEEIKRDDELKHIPVVVLTSSQAEQDILNSYNFHANCFISKPLDLEQFLQVVQSIKDFWLTIVKLPPAS</sequence>
<keyword evidence="1" id="KW-0597">Phosphoprotein</keyword>
<dbReference type="InterPro" id="IPR052893">
    <property type="entry name" value="TCS_response_regulator"/>
</dbReference>
<dbReference type="InterPro" id="IPR011006">
    <property type="entry name" value="CheY-like_superfamily"/>
</dbReference>
<evidence type="ECO:0000256" key="1">
    <source>
        <dbReference type="PROSITE-ProRule" id="PRU00169"/>
    </source>
</evidence>
<protein>
    <submittedName>
        <fullName evidence="3">Response regulator</fullName>
    </submittedName>
</protein>
<evidence type="ECO:0000313" key="3">
    <source>
        <dbReference type="EMBL" id="MEP0863963.1"/>
    </source>
</evidence>
<dbReference type="PROSITE" id="PS50110">
    <property type="entry name" value="RESPONSE_REGULATORY"/>
    <property type="match status" value="1"/>
</dbReference>
<organism evidence="3 4">
    <name type="scientific">Funiculus sociatus GB2-A5</name>
    <dbReference type="NCBI Taxonomy" id="2933946"/>
    <lineage>
        <taxon>Bacteria</taxon>
        <taxon>Bacillati</taxon>
        <taxon>Cyanobacteriota</taxon>
        <taxon>Cyanophyceae</taxon>
        <taxon>Coleofasciculales</taxon>
        <taxon>Coleofasciculaceae</taxon>
        <taxon>Funiculus</taxon>
    </lineage>
</organism>
<feature type="modified residue" description="4-aspartylphosphate" evidence="1">
    <location>
        <position position="60"/>
    </location>
</feature>
<dbReference type="Pfam" id="PF00072">
    <property type="entry name" value="Response_reg"/>
    <property type="match status" value="1"/>
</dbReference>
<reference evidence="3 4" key="1">
    <citation type="submission" date="2022-04" db="EMBL/GenBank/DDBJ databases">
        <title>Positive selection, recombination, and allopatry shape intraspecific diversity of widespread and dominant cyanobacteria.</title>
        <authorList>
            <person name="Wei J."/>
            <person name="Shu W."/>
            <person name="Hu C."/>
        </authorList>
    </citation>
    <scope>NUCLEOTIDE SEQUENCE [LARGE SCALE GENOMIC DNA]</scope>
    <source>
        <strain evidence="3 4">GB2-A5</strain>
    </source>
</reference>
<dbReference type="SUPFAM" id="SSF52172">
    <property type="entry name" value="CheY-like"/>
    <property type="match status" value="1"/>
</dbReference>
<dbReference type="PANTHER" id="PTHR44520">
    <property type="entry name" value="RESPONSE REGULATOR RCP1-RELATED"/>
    <property type="match status" value="1"/>
</dbReference>
<accession>A0ABV0JKJ9</accession>
<name>A0ABV0JKJ9_9CYAN</name>
<evidence type="ECO:0000313" key="4">
    <source>
        <dbReference type="Proteomes" id="UP001442494"/>
    </source>
</evidence>
<proteinExistence type="predicted"/>
<dbReference type="EMBL" id="JAMPKK010000008">
    <property type="protein sequence ID" value="MEP0863963.1"/>
    <property type="molecule type" value="Genomic_DNA"/>
</dbReference>
<dbReference type="SMART" id="SM00448">
    <property type="entry name" value="REC"/>
    <property type="match status" value="1"/>
</dbReference>
<dbReference type="Gene3D" id="3.40.50.2300">
    <property type="match status" value="1"/>
</dbReference>
<dbReference type="CDD" id="cd17557">
    <property type="entry name" value="REC_Rcp-like"/>
    <property type="match status" value="1"/>
</dbReference>
<evidence type="ECO:0000259" key="2">
    <source>
        <dbReference type="PROSITE" id="PS50110"/>
    </source>
</evidence>
<gene>
    <name evidence="3" type="ORF">NDI37_05740</name>
</gene>